<comment type="caution">
    <text evidence="1">The sequence shown here is derived from an EMBL/GenBank/DDBJ whole genome shotgun (WGS) entry which is preliminary data.</text>
</comment>
<dbReference type="RefSeq" id="WP_260995681.1">
    <property type="nucleotide sequence ID" value="NZ_JAODWD010000006.1"/>
</dbReference>
<name>A0ABT2MH65_9MYCO</name>
<evidence type="ECO:0000313" key="2">
    <source>
        <dbReference type="Proteomes" id="UP001206639"/>
    </source>
</evidence>
<evidence type="ECO:0000313" key="1">
    <source>
        <dbReference type="EMBL" id="MCT7661641.1"/>
    </source>
</evidence>
<dbReference type="EMBL" id="JAODWD010000006">
    <property type="protein sequence ID" value="MCT7661641.1"/>
    <property type="molecule type" value="Genomic_DNA"/>
</dbReference>
<sequence>MAENRAPPEPPGQTIEVTPTAEISNAVSRRRLLAFGKVRYGNAVVLGGAGRMSRLLLPLVAAAVAFAPSAAVVFAPPAAATHDDYTRFLQERYIFLTEHQLIKEGYRVCAAAAGGMPAGNITQMVVNELDVSVSAANEIVSAATLNLC</sequence>
<evidence type="ECO:0008006" key="3">
    <source>
        <dbReference type="Google" id="ProtNLM"/>
    </source>
</evidence>
<protein>
    <recommendedName>
        <fullName evidence="3">DUF732 domain-containing protein</fullName>
    </recommendedName>
</protein>
<reference evidence="2" key="1">
    <citation type="submission" date="2023-07" db="EMBL/GenBank/DDBJ databases">
        <authorList>
            <person name="Deng Y."/>
            <person name="Zhang Y.-Q."/>
        </authorList>
    </citation>
    <scope>NUCLEOTIDE SEQUENCE [LARGE SCALE GENOMIC DNA]</scope>
    <source>
        <strain evidence="2">CPCC 205710</strain>
    </source>
</reference>
<organism evidence="1 2">
    <name type="scientific">Mycobacterium deserti</name>
    <dbReference type="NCBI Taxonomy" id="2978347"/>
    <lineage>
        <taxon>Bacteria</taxon>
        <taxon>Bacillati</taxon>
        <taxon>Actinomycetota</taxon>
        <taxon>Actinomycetes</taxon>
        <taxon>Mycobacteriales</taxon>
        <taxon>Mycobacteriaceae</taxon>
        <taxon>Mycobacterium</taxon>
    </lineage>
</organism>
<keyword evidence="2" id="KW-1185">Reference proteome</keyword>
<dbReference type="Proteomes" id="UP001206639">
    <property type="component" value="Unassembled WGS sequence"/>
</dbReference>
<accession>A0ABT2MH65</accession>
<gene>
    <name evidence="1" type="ORF">N4S67_24880</name>
</gene>
<proteinExistence type="predicted"/>